<feature type="signal peptide" evidence="1">
    <location>
        <begin position="1"/>
        <end position="22"/>
    </location>
</feature>
<proteinExistence type="predicted"/>
<organism evidence="3 4">
    <name type="scientific">Niabella drilacis (strain DSM 25811 / CCM 8410 / CCUG 62505 / LMG 26954 / E90)</name>
    <dbReference type="NCBI Taxonomy" id="1285928"/>
    <lineage>
        <taxon>Bacteria</taxon>
        <taxon>Pseudomonadati</taxon>
        <taxon>Bacteroidota</taxon>
        <taxon>Chitinophagia</taxon>
        <taxon>Chitinophagales</taxon>
        <taxon>Chitinophagaceae</taxon>
        <taxon>Niabella</taxon>
    </lineage>
</organism>
<sequence>MNHKYQLSIGVLLLLLSAACTKIDNSYKDFVVPGGRVYVEKPRNAAAYAGYHKVQIAWVKASDPNVSGAKIYWNNYADSVMITVNPQQDTVRTVINGLLEQYYTFVIQTFDKNGNTSVPVEITGRSIGDTYLSGLSQRFLQSAFYRSGTFNAKWGAAAVYNGAVGVKIFYTDVAGKAKEKFVPNDETNTIISDYSDTTGFRYTTLYKADTSAIDTIYTPMSAIADIKMDKSLWKVVAFSTQHPGADNAATNLIDGTFTTRWHTLASGSSYPHFIVVDMGSMITISKFSVERTNKDAPNGDERGPDKFQLLVSNDNTSWTDLGVFNFNRFVDGEQMYNIANAPKSRYFKFVGLSGPQAYMVLGEVSVYGF</sequence>
<keyword evidence="1" id="KW-0732">Signal</keyword>
<dbReference type="InterPro" id="IPR013783">
    <property type="entry name" value="Ig-like_fold"/>
</dbReference>
<keyword evidence="4" id="KW-1185">Reference proteome</keyword>
<dbReference type="Gene3D" id="2.60.120.260">
    <property type="entry name" value="Galactose-binding domain-like"/>
    <property type="match status" value="1"/>
</dbReference>
<reference evidence="4" key="1">
    <citation type="submission" date="2016-10" db="EMBL/GenBank/DDBJ databases">
        <authorList>
            <person name="Varghese N."/>
            <person name="Submissions S."/>
        </authorList>
    </citation>
    <scope>NUCLEOTIDE SEQUENCE [LARGE SCALE GENOMIC DNA]</scope>
    <source>
        <strain evidence="4">DSM 25811 / CCM 8410 / LMG 26954 / E90</strain>
    </source>
</reference>
<dbReference type="STRING" id="1285928.SAMN04487894_102184"/>
<dbReference type="AlphaFoldDB" id="A0A1G6L161"/>
<accession>A0A1G6L161</accession>
<dbReference type="Pfam" id="PF00754">
    <property type="entry name" value="F5_F8_type_C"/>
    <property type="match status" value="1"/>
</dbReference>
<dbReference type="Pfam" id="PF16389">
    <property type="entry name" value="DUF4998"/>
    <property type="match status" value="1"/>
</dbReference>
<evidence type="ECO:0000259" key="2">
    <source>
        <dbReference type="PROSITE" id="PS50022"/>
    </source>
</evidence>
<dbReference type="InterPro" id="IPR008979">
    <property type="entry name" value="Galactose-bd-like_sf"/>
</dbReference>
<evidence type="ECO:0000313" key="4">
    <source>
        <dbReference type="Proteomes" id="UP000198757"/>
    </source>
</evidence>
<dbReference type="RefSeq" id="WP_090388815.1">
    <property type="nucleotide sequence ID" value="NZ_FMZO01000002.1"/>
</dbReference>
<dbReference type="PROSITE" id="PS50022">
    <property type="entry name" value="FA58C_3"/>
    <property type="match status" value="1"/>
</dbReference>
<dbReference type="PROSITE" id="PS51257">
    <property type="entry name" value="PROKAR_LIPOPROTEIN"/>
    <property type="match status" value="1"/>
</dbReference>
<feature type="chain" id="PRO_5011551434" evidence="1">
    <location>
        <begin position="23"/>
        <end position="369"/>
    </location>
</feature>
<dbReference type="Gene3D" id="2.60.40.10">
    <property type="entry name" value="Immunoglobulins"/>
    <property type="match status" value="1"/>
</dbReference>
<dbReference type="OrthoDB" id="1043438at2"/>
<feature type="domain" description="F5/8 type C" evidence="2">
    <location>
        <begin position="216"/>
        <end position="369"/>
    </location>
</feature>
<evidence type="ECO:0000313" key="3">
    <source>
        <dbReference type="EMBL" id="SDC37109.1"/>
    </source>
</evidence>
<name>A0A1G6L161_NIADE</name>
<dbReference type="EMBL" id="FMZO01000002">
    <property type="protein sequence ID" value="SDC37109.1"/>
    <property type="molecule type" value="Genomic_DNA"/>
</dbReference>
<evidence type="ECO:0000256" key="1">
    <source>
        <dbReference type="SAM" id="SignalP"/>
    </source>
</evidence>
<protein>
    <submittedName>
        <fullName evidence="3">F5/8 type C domain-containing protein</fullName>
    </submittedName>
</protein>
<dbReference type="SUPFAM" id="SSF49785">
    <property type="entry name" value="Galactose-binding domain-like"/>
    <property type="match status" value="1"/>
</dbReference>
<dbReference type="InterPro" id="IPR000421">
    <property type="entry name" value="FA58C"/>
</dbReference>
<dbReference type="Proteomes" id="UP000198757">
    <property type="component" value="Unassembled WGS sequence"/>
</dbReference>
<gene>
    <name evidence="3" type="ORF">SAMN04487894_102184</name>
</gene>